<proteinExistence type="predicted"/>
<evidence type="ECO:0000256" key="1">
    <source>
        <dbReference type="SAM" id="Phobius"/>
    </source>
</evidence>
<keyword evidence="1" id="KW-0472">Membrane</keyword>
<protein>
    <submittedName>
        <fullName evidence="2">Uncharacterized protein</fullName>
    </submittedName>
</protein>
<feature type="transmembrane region" description="Helical" evidence="1">
    <location>
        <begin position="71"/>
        <end position="93"/>
    </location>
</feature>
<keyword evidence="1" id="KW-0812">Transmembrane</keyword>
<keyword evidence="1" id="KW-1133">Transmembrane helix</keyword>
<organism evidence="2">
    <name type="scientific">Anoplophora glabripennis</name>
    <name type="common">Asian longhorn beetle</name>
    <name type="synonym">Anoplophora nobilis</name>
    <dbReference type="NCBI Taxonomy" id="217634"/>
    <lineage>
        <taxon>Eukaryota</taxon>
        <taxon>Metazoa</taxon>
        <taxon>Ecdysozoa</taxon>
        <taxon>Arthropoda</taxon>
        <taxon>Hexapoda</taxon>
        <taxon>Insecta</taxon>
        <taxon>Pterygota</taxon>
        <taxon>Neoptera</taxon>
        <taxon>Endopterygota</taxon>
        <taxon>Coleoptera</taxon>
        <taxon>Polyphaga</taxon>
        <taxon>Cucujiformia</taxon>
        <taxon>Chrysomeloidea</taxon>
        <taxon>Cerambycidae</taxon>
        <taxon>Lamiinae</taxon>
        <taxon>Lamiini</taxon>
        <taxon>Anoplophora</taxon>
    </lineage>
</organism>
<reference evidence="2" key="1">
    <citation type="submission" date="2013-07" db="EMBL/GenBank/DDBJ databases">
        <title>Midgut Transcriptome Profiling of Anoplphora glabripennis, a Lignocellulose Degrading, Wood-Boring Cerambycid.</title>
        <authorList>
            <person name="Scully E.D."/>
            <person name="Hoover K."/>
            <person name="Carlson J.E."/>
            <person name="Tien M."/>
            <person name="Geib S.M."/>
        </authorList>
    </citation>
    <scope>NUCLEOTIDE SEQUENCE</scope>
</reference>
<evidence type="ECO:0000313" key="2">
    <source>
        <dbReference type="EMBL" id="JAB65485.1"/>
    </source>
</evidence>
<name>V5G5Z9_ANOGL</name>
<accession>V5G5Z9</accession>
<dbReference type="AlphaFoldDB" id="V5G5Z9"/>
<sequence length="163" mass="18884">MDRRKDKYSVDKETGEILYPALYNSETGEYEGDVVVPQKIRFRIPFQEEEPDKKPYNAPKSHPQDREFIKAAVFLLPAAILLYPVVFVGTMLLETILHCWVHKINKTLKSDGVYYQSPLHGITKEFCSRCREFDAVEQIGKLQDVRSSKLTKYGLESIRRVVT</sequence>
<dbReference type="EMBL" id="GALX01002981">
    <property type="protein sequence ID" value="JAB65485.1"/>
    <property type="molecule type" value="Transcribed_RNA"/>
</dbReference>